<dbReference type="Gene3D" id="3.40.50.1820">
    <property type="entry name" value="alpha/beta hydrolase"/>
    <property type="match status" value="1"/>
</dbReference>
<dbReference type="PROSITE" id="PS00941">
    <property type="entry name" value="CARBOXYLESTERASE_B_2"/>
    <property type="match status" value="1"/>
</dbReference>
<dbReference type="Pfam" id="PF00135">
    <property type="entry name" value="COesterase"/>
    <property type="match status" value="1"/>
</dbReference>
<feature type="domain" description="Carboxylesterase type B" evidence="5">
    <location>
        <begin position="4"/>
        <end position="513"/>
    </location>
</feature>
<evidence type="ECO:0000256" key="1">
    <source>
        <dbReference type="ARBA" id="ARBA00005964"/>
    </source>
</evidence>
<organism evidence="6 7">
    <name type="scientific">Loxostege sticticalis</name>
    <name type="common">Beet webworm moth</name>
    <dbReference type="NCBI Taxonomy" id="481309"/>
    <lineage>
        <taxon>Eukaryota</taxon>
        <taxon>Metazoa</taxon>
        <taxon>Ecdysozoa</taxon>
        <taxon>Arthropoda</taxon>
        <taxon>Hexapoda</taxon>
        <taxon>Insecta</taxon>
        <taxon>Pterygota</taxon>
        <taxon>Neoptera</taxon>
        <taxon>Endopterygota</taxon>
        <taxon>Lepidoptera</taxon>
        <taxon>Glossata</taxon>
        <taxon>Ditrysia</taxon>
        <taxon>Pyraloidea</taxon>
        <taxon>Crambidae</taxon>
        <taxon>Pyraustinae</taxon>
        <taxon>Loxostege</taxon>
    </lineage>
</organism>
<dbReference type="EMBL" id="JBEDNZ010000029">
    <property type="protein sequence ID" value="KAL0809374.1"/>
    <property type="molecule type" value="Genomic_DNA"/>
</dbReference>
<dbReference type="Proteomes" id="UP001549921">
    <property type="component" value="Unassembled WGS sequence"/>
</dbReference>
<evidence type="ECO:0000256" key="2">
    <source>
        <dbReference type="ARBA" id="ARBA00022487"/>
    </source>
</evidence>
<evidence type="ECO:0000313" key="7">
    <source>
        <dbReference type="Proteomes" id="UP001549921"/>
    </source>
</evidence>
<evidence type="ECO:0000256" key="4">
    <source>
        <dbReference type="ARBA" id="ARBA00023180"/>
    </source>
</evidence>
<comment type="caution">
    <text evidence="6">The sequence shown here is derived from an EMBL/GenBank/DDBJ whole genome shotgun (WGS) entry which is preliminary data.</text>
</comment>
<keyword evidence="3" id="KW-0378">Hydrolase</keyword>
<evidence type="ECO:0000313" key="6">
    <source>
        <dbReference type="EMBL" id="KAL0809374.1"/>
    </source>
</evidence>
<dbReference type="InterPro" id="IPR019819">
    <property type="entry name" value="Carboxylesterase_B_CS"/>
</dbReference>
<protein>
    <recommendedName>
        <fullName evidence="5">Carboxylesterase type B domain-containing protein</fullName>
    </recommendedName>
</protein>
<proteinExistence type="inferred from homology"/>
<dbReference type="InterPro" id="IPR029058">
    <property type="entry name" value="AB_hydrolase_fold"/>
</dbReference>
<dbReference type="InterPro" id="IPR002018">
    <property type="entry name" value="CarbesteraseB"/>
</dbReference>
<keyword evidence="4" id="KW-0325">Glycoprotein</keyword>
<gene>
    <name evidence="6" type="ORF">ABMA28_011573</name>
</gene>
<evidence type="ECO:0000259" key="5">
    <source>
        <dbReference type="Pfam" id="PF00135"/>
    </source>
</evidence>
<comment type="similarity">
    <text evidence="1">Belongs to the type-B carboxylesterase/lipase family.</text>
</comment>
<reference evidence="6 7" key="1">
    <citation type="submission" date="2024-06" db="EMBL/GenBank/DDBJ databases">
        <title>A chromosome-level genome assembly of beet webworm, Loxostege sticticalis.</title>
        <authorList>
            <person name="Zhang Y."/>
        </authorList>
    </citation>
    <scope>NUCLEOTIDE SEQUENCE [LARGE SCALE GENOMIC DNA]</scope>
    <source>
        <strain evidence="6">AQ028</strain>
        <tissue evidence="6">Male pupae</tissue>
    </source>
</reference>
<sequence length="523" mass="60009">MAWQVTVSQGVIQGKECITFEGIKYYSFEGIPFAKPPVGKLRFRDPQPPESWSGIKDCTKPGNKCAQFNPYTFKGFEGSEDCLYLNVYTPSLPAEKLEKLPVLFFVHGGRLLVGYGDYYQPDYYIRHNVILVTINYRLNILGFLCLETPEVPGNAGMKDCVAALRWVHSNIQNFNGDVNNITLFGESAGAALCTGCLTSNMSVGLFHKVIAQSGNNLGDVFFHIQDNIGQAKFIASKFGKEINDVGELYNFFQSLPIEELVTTFSLIERHPYVLNPVLMGVIEKKFDGVENFWDESPIVAFKSNRFAKVPTILGSNMYEGAAFVRFNENGINYEKNFKLFIPSYLYLHENDPKVKKIAEGIKRYYFKNKEVDDSLKIEYLKMLSNAYFDRDQTHFVEIVSKNNKELFFYKFNFFGNLNISVMKNLGVKGSTHGDAIQYVFYNKNKSKKCDQRDLAIVNFLTEAWTNFAKYGKPTWTNQKVDWVPYTPQEKKMLVIDDQIEVRRNVDWDSYKFWVDLCGDRAKL</sequence>
<dbReference type="AlphaFoldDB" id="A0ABD0S5M6"/>
<accession>A0ABD0S5M6</accession>
<dbReference type="PANTHER" id="PTHR43142:SF1">
    <property type="entry name" value="CARBOXYLIC ESTER HYDROLASE"/>
    <property type="match status" value="1"/>
</dbReference>
<name>A0ABD0S5M6_LOXSC</name>
<evidence type="ECO:0000256" key="3">
    <source>
        <dbReference type="ARBA" id="ARBA00022801"/>
    </source>
</evidence>
<keyword evidence="2" id="KW-0719">Serine esterase</keyword>
<dbReference type="SUPFAM" id="SSF53474">
    <property type="entry name" value="alpha/beta-Hydrolases"/>
    <property type="match status" value="1"/>
</dbReference>
<dbReference type="PANTHER" id="PTHR43142">
    <property type="entry name" value="CARBOXYLIC ESTER HYDROLASE"/>
    <property type="match status" value="1"/>
</dbReference>
<dbReference type="GO" id="GO:0052689">
    <property type="term" value="F:carboxylic ester hydrolase activity"/>
    <property type="evidence" value="ECO:0007669"/>
    <property type="project" value="UniProtKB-KW"/>
</dbReference>